<dbReference type="RefSeq" id="WP_114054648.1">
    <property type="nucleotide sequence ID" value="NZ_CP030862.1"/>
</dbReference>
<gene>
    <name evidence="2" type="ORF">C0216_08305</name>
</gene>
<dbReference type="OrthoDB" id="2408361at2"/>
<organism evidence="2 3">
    <name type="scientific">Streptomyces globosus</name>
    <dbReference type="NCBI Taxonomy" id="68209"/>
    <lineage>
        <taxon>Bacteria</taxon>
        <taxon>Bacillati</taxon>
        <taxon>Actinomycetota</taxon>
        <taxon>Actinomycetes</taxon>
        <taxon>Kitasatosporales</taxon>
        <taxon>Streptomycetaceae</taxon>
        <taxon>Streptomyces</taxon>
    </lineage>
</organism>
<evidence type="ECO:0000313" key="3">
    <source>
        <dbReference type="Proteomes" id="UP000252004"/>
    </source>
</evidence>
<protein>
    <submittedName>
        <fullName evidence="2">Uncharacterized protein</fullName>
    </submittedName>
</protein>
<name>A0A344TXU6_9ACTN</name>
<dbReference type="InterPro" id="IPR040871">
    <property type="entry name" value="HopA1"/>
</dbReference>
<feature type="region of interest" description="Disordered" evidence="1">
    <location>
        <begin position="300"/>
        <end position="321"/>
    </location>
</feature>
<reference evidence="2 3" key="1">
    <citation type="submission" date="2018-01" db="EMBL/GenBank/DDBJ databases">
        <title>Draft genome Sequence of streptomyces globosus LZH-48.</title>
        <authorList>
            <person name="Ran K."/>
            <person name="Li Z."/>
            <person name="Wei S."/>
            <person name="Dong R."/>
        </authorList>
    </citation>
    <scope>NUCLEOTIDE SEQUENCE [LARGE SCALE GENOMIC DNA]</scope>
    <source>
        <strain evidence="2 3">LZH-48</strain>
    </source>
</reference>
<dbReference type="Proteomes" id="UP000252004">
    <property type="component" value="Chromosome"/>
</dbReference>
<dbReference type="Pfam" id="PF17914">
    <property type="entry name" value="HopA1"/>
    <property type="match status" value="1"/>
</dbReference>
<dbReference type="KEGG" id="sgz:C0216_08305"/>
<accession>A0A344TXU6</accession>
<keyword evidence="3" id="KW-1185">Reference proteome</keyword>
<evidence type="ECO:0000256" key="1">
    <source>
        <dbReference type="SAM" id="MobiDB-lite"/>
    </source>
</evidence>
<dbReference type="AlphaFoldDB" id="A0A344TXU6"/>
<feature type="compositionally biased region" description="Low complexity" evidence="1">
    <location>
        <begin position="303"/>
        <end position="321"/>
    </location>
</feature>
<proteinExistence type="predicted"/>
<evidence type="ECO:0000313" key="2">
    <source>
        <dbReference type="EMBL" id="AXE23467.1"/>
    </source>
</evidence>
<sequence length="346" mass="35505">MNTAPAPATGSTAPALAPALARAVDGIRLSADGRTATVGPRTIEADSARELQQRLGAALYEVFHTGRAEADTRRRPLLVRDHAFERELAAALPHREVERTGVLLRPSQDGAGDGAGEALVTWDGVRVRVPAGRLRADGPLTAGAEVRVTASPARPALSPGFFYATGSREPHFDAELLRVYVHITDPARAAAVWSAVLGRLEAAGAGYHAKVLSDADSYPRRDALVVYLGAESRAACHTVADAVRGLPGIGPDTSVFTHRLGPGTAVAWEPDDPRPGAGGLSFGQHRAAALAEAAVRAHGHTPAAARAGEADGSAGADGAEGAFTAAGIDPAAPYRNLGSPALPPAS</sequence>
<dbReference type="EMBL" id="CP030862">
    <property type="protein sequence ID" value="AXE23467.1"/>
    <property type="molecule type" value="Genomic_DNA"/>
</dbReference>